<reference evidence="2" key="1">
    <citation type="submission" date="2016-11" db="UniProtKB">
        <authorList>
            <consortium name="WormBaseParasite"/>
        </authorList>
    </citation>
    <scope>IDENTIFICATION</scope>
</reference>
<name>A0A1I8B3C7_MELHA</name>
<evidence type="ECO:0000313" key="2">
    <source>
        <dbReference type="WBParaSite" id="MhA1_Contig1339.frz3.gene3"/>
    </source>
</evidence>
<sequence length="90" mass="10358">MLTKCCITGSYYAKIINLKEFYNEYLHKKELKAGDHFKIYIKIEDNKYICEYETGEQGNVCIFNQTIPASATQYISVTGLDNLNINVGYV</sequence>
<organism evidence="1 2">
    <name type="scientific">Meloidogyne hapla</name>
    <name type="common">Root-knot nematode worm</name>
    <dbReference type="NCBI Taxonomy" id="6305"/>
    <lineage>
        <taxon>Eukaryota</taxon>
        <taxon>Metazoa</taxon>
        <taxon>Ecdysozoa</taxon>
        <taxon>Nematoda</taxon>
        <taxon>Chromadorea</taxon>
        <taxon>Rhabditida</taxon>
        <taxon>Tylenchina</taxon>
        <taxon>Tylenchomorpha</taxon>
        <taxon>Tylenchoidea</taxon>
        <taxon>Meloidogynidae</taxon>
        <taxon>Meloidogyninae</taxon>
        <taxon>Meloidogyne</taxon>
    </lineage>
</organism>
<proteinExistence type="predicted"/>
<dbReference type="AlphaFoldDB" id="A0A1I8B3C7"/>
<accession>A0A1I8B3C7</accession>
<keyword evidence="1" id="KW-1185">Reference proteome</keyword>
<dbReference type="Proteomes" id="UP000095281">
    <property type="component" value="Unplaced"/>
</dbReference>
<protein>
    <submittedName>
        <fullName evidence="2">Galectin</fullName>
    </submittedName>
</protein>
<dbReference type="WBParaSite" id="MhA1_Contig1339.frz3.gene3">
    <property type="protein sequence ID" value="MhA1_Contig1339.frz3.gene3"/>
    <property type="gene ID" value="MhA1_Contig1339.frz3.gene3"/>
</dbReference>
<evidence type="ECO:0000313" key="1">
    <source>
        <dbReference type="Proteomes" id="UP000095281"/>
    </source>
</evidence>